<evidence type="ECO:0000256" key="5">
    <source>
        <dbReference type="ARBA" id="ARBA00023242"/>
    </source>
</evidence>
<keyword evidence="4 7" id="KW-0472">Membrane</keyword>
<evidence type="ECO:0000256" key="4">
    <source>
        <dbReference type="ARBA" id="ARBA00023136"/>
    </source>
</evidence>
<sequence length="283" mass="31604">MSNKSDVMQGFTRIGKDVYVPENVSPFASEDGPDYVIVFGWMGAQLAHLRKYLDQYKTLYPDTNAILVISRPEHFFHGTKKQEESLAPLLSYFKREGLFDGKASLLVHAFSNGGAVQLTRLSTMIERSKQLGPRALAFVFDSLPGETSLSTAVDAFTIGFKGPVVKVIAYVAFALLFFVFHLVHTVTGAKFPIEQTRQILNDPHLLPGASENTPRLYLFSDKDRLVPVTAVESHIADAKQLGLNVRAAKLLGSQHVQHSRTHPDEYWTAVRETWEKAKKLSRS</sequence>
<feature type="transmembrane region" description="Helical" evidence="7">
    <location>
        <begin position="167"/>
        <end position="187"/>
    </location>
</feature>
<organism evidence="8 9">
    <name type="scientific">Somion occarium</name>
    <dbReference type="NCBI Taxonomy" id="3059160"/>
    <lineage>
        <taxon>Eukaryota</taxon>
        <taxon>Fungi</taxon>
        <taxon>Dikarya</taxon>
        <taxon>Basidiomycota</taxon>
        <taxon>Agaricomycotina</taxon>
        <taxon>Agaricomycetes</taxon>
        <taxon>Polyporales</taxon>
        <taxon>Cerrenaceae</taxon>
        <taxon>Somion</taxon>
    </lineage>
</organism>
<comment type="subcellular location">
    <subcellularLocation>
        <location evidence="6">Nucleus outer membrane</location>
        <topology evidence="6">Single-pass membrane protein</topology>
    </subcellularLocation>
</comment>
<dbReference type="PANTHER" id="PTHR12265">
    <property type="entry name" value="TRANSMEMBRANE PROTEIN 53"/>
    <property type="match status" value="1"/>
</dbReference>
<keyword evidence="5" id="KW-0539">Nucleus</keyword>
<dbReference type="Proteomes" id="UP001497453">
    <property type="component" value="Chromosome 1"/>
</dbReference>
<gene>
    <name evidence="8" type="ORF">GFSPODELE1_LOCUS1201</name>
</gene>
<reference evidence="9" key="1">
    <citation type="submission" date="2024-04" db="EMBL/GenBank/DDBJ databases">
        <authorList>
            <person name="Shaw F."/>
            <person name="Minotto A."/>
        </authorList>
    </citation>
    <scope>NUCLEOTIDE SEQUENCE [LARGE SCALE GENOMIC DNA]</scope>
</reference>
<evidence type="ECO:0000256" key="1">
    <source>
        <dbReference type="ARBA" id="ARBA00007387"/>
    </source>
</evidence>
<evidence type="ECO:0000313" key="8">
    <source>
        <dbReference type="EMBL" id="CAL1696476.1"/>
    </source>
</evidence>
<accession>A0ABP1CLC4</accession>
<evidence type="ECO:0000256" key="7">
    <source>
        <dbReference type="SAM" id="Phobius"/>
    </source>
</evidence>
<dbReference type="EMBL" id="OZ037944">
    <property type="protein sequence ID" value="CAL1696476.1"/>
    <property type="molecule type" value="Genomic_DNA"/>
</dbReference>
<evidence type="ECO:0000256" key="3">
    <source>
        <dbReference type="ARBA" id="ARBA00022989"/>
    </source>
</evidence>
<comment type="similarity">
    <text evidence="1">Belongs to the TMEM53 family.</text>
</comment>
<evidence type="ECO:0000313" key="9">
    <source>
        <dbReference type="Proteomes" id="UP001497453"/>
    </source>
</evidence>
<proteinExistence type="inferred from homology"/>
<keyword evidence="2 7" id="KW-0812">Transmembrane</keyword>
<dbReference type="SUPFAM" id="SSF53474">
    <property type="entry name" value="alpha/beta-Hydrolases"/>
    <property type="match status" value="1"/>
</dbReference>
<protein>
    <submittedName>
        <fullName evidence="8">Uncharacterized protein</fullName>
    </submittedName>
</protein>
<keyword evidence="3 7" id="KW-1133">Transmembrane helix</keyword>
<evidence type="ECO:0000256" key="2">
    <source>
        <dbReference type="ARBA" id="ARBA00022692"/>
    </source>
</evidence>
<keyword evidence="9" id="KW-1185">Reference proteome</keyword>
<name>A0ABP1CLC4_9APHY</name>
<evidence type="ECO:0000256" key="6">
    <source>
        <dbReference type="ARBA" id="ARBA00034303"/>
    </source>
</evidence>
<dbReference type="PANTHER" id="PTHR12265:SF30">
    <property type="entry name" value="TRANSMEMBRANE PROTEIN 53"/>
    <property type="match status" value="1"/>
</dbReference>
<dbReference type="InterPro" id="IPR008547">
    <property type="entry name" value="DUF829_TMEM53"/>
</dbReference>
<dbReference type="Pfam" id="PF05705">
    <property type="entry name" value="DUF829"/>
    <property type="match status" value="1"/>
</dbReference>
<dbReference type="InterPro" id="IPR029058">
    <property type="entry name" value="AB_hydrolase_fold"/>
</dbReference>